<dbReference type="PANTHER" id="PTHR11559">
    <property type="entry name" value="CARBOXYLESTERASE"/>
    <property type="match status" value="1"/>
</dbReference>
<feature type="chain" id="PRO_5031607546" description="Carboxylic ester hydrolase" evidence="3">
    <location>
        <begin position="20"/>
        <end position="536"/>
    </location>
</feature>
<dbReference type="OrthoDB" id="408631at2759"/>
<sequence>MYWVVLPLFIYHILQPTVTLKNGTIIGSRNDPEGIQRFLGIPYAQPPIGPLRLRQAVPLNSSFGTLNASSMGPACYGKSNSKYTQSEDCLTLNIWRPDEVGESATSPLVPVLVWLYGGGLTGGYAGDPRFDGSNIVTLSAQVKKPVIFVSINYRVASLGFLNGRQMAELGLLNIGMLDQRRALHWLQENIASFGGDPKKVTLFGESAGAVSIYSHMMAYSGRDDGLFRGAILKSGGAFPLTLLNTNPFQQTFDSLITNTSCSMLAESSAAEQLDCIRGLSIETFLSSVGDKTGQSIDGTFTTTSVQFAFPAGKYVKIPTIVGTNTDEGTTSAPTGINSSDELTGPLADGYFRPETLPDYVVNDLLNLYPNDPREGCPYNTGDVMLSSGILDKKACSIFGDIVQIGPARMIAEALAQHNRDNPVYRYRFNQLPDNSSDPSEGITTGTEIPYVFSNLIPEVAWEKALAAEMTKAWVSFAYDLNPNLMEVNTALPLWPTYGTSKSSMVFNAYGCTIEHDTYRSDQISYIINHVLRYGAG</sequence>
<dbReference type="InterPro" id="IPR019819">
    <property type="entry name" value="Carboxylesterase_B_CS"/>
</dbReference>
<evidence type="ECO:0000259" key="5">
    <source>
        <dbReference type="Pfam" id="PF00135"/>
    </source>
</evidence>
<dbReference type="PROSITE" id="PS00941">
    <property type="entry name" value="CARBOXYLESTERASE_B_2"/>
    <property type="match status" value="1"/>
</dbReference>
<dbReference type="InterPro" id="IPR019826">
    <property type="entry name" value="Carboxylesterase_B_AS"/>
</dbReference>
<name>A0A5N6UMA2_ASPTM</name>
<feature type="signal peptide" evidence="3">
    <location>
        <begin position="1"/>
        <end position="19"/>
    </location>
</feature>
<dbReference type="EMBL" id="ML738679">
    <property type="protein sequence ID" value="KAE8159211.1"/>
    <property type="molecule type" value="Genomic_DNA"/>
</dbReference>
<dbReference type="PROSITE" id="PS00122">
    <property type="entry name" value="CARBOXYLESTERASE_B_1"/>
    <property type="match status" value="1"/>
</dbReference>
<accession>A0A5N6UMA2</accession>
<gene>
    <name evidence="6" type="ORF">BDV40DRAFT_291136</name>
</gene>
<dbReference type="SUPFAM" id="SSF53474">
    <property type="entry name" value="alpha/beta-Hydrolases"/>
    <property type="match status" value="1"/>
</dbReference>
<organism evidence="6 7">
    <name type="scientific">Aspergillus tamarii</name>
    <dbReference type="NCBI Taxonomy" id="41984"/>
    <lineage>
        <taxon>Eukaryota</taxon>
        <taxon>Fungi</taxon>
        <taxon>Dikarya</taxon>
        <taxon>Ascomycota</taxon>
        <taxon>Pezizomycotina</taxon>
        <taxon>Eurotiomycetes</taxon>
        <taxon>Eurotiomycetidae</taxon>
        <taxon>Eurotiales</taxon>
        <taxon>Aspergillaceae</taxon>
        <taxon>Aspergillus</taxon>
        <taxon>Aspergillus subgen. Circumdati</taxon>
    </lineage>
</organism>
<feature type="domain" description="Carboxylesterase type B" evidence="5">
    <location>
        <begin position="15"/>
        <end position="506"/>
    </location>
</feature>
<evidence type="ECO:0000256" key="1">
    <source>
        <dbReference type="ARBA" id="ARBA00005964"/>
    </source>
</evidence>
<comment type="similarity">
    <text evidence="1 3">Belongs to the type-B carboxylesterase/lipase family.</text>
</comment>
<dbReference type="Pfam" id="PF00135">
    <property type="entry name" value="COesterase"/>
    <property type="match status" value="1"/>
</dbReference>
<dbReference type="AlphaFoldDB" id="A0A5N6UMA2"/>
<feature type="compositionally biased region" description="Polar residues" evidence="4">
    <location>
        <begin position="325"/>
        <end position="341"/>
    </location>
</feature>
<feature type="region of interest" description="Disordered" evidence="4">
    <location>
        <begin position="325"/>
        <end position="344"/>
    </location>
</feature>
<evidence type="ECO:0000313" key="6">
    <source>
        <dbReference type="EMBL" id="KAE8159211.1"/>
    </source>
</evidence>
<evidence type="ECO:0000313" key="7">
    <source>
        <dbReference type="Proteomes" id="UP000326950"/>
    </source>
</evidence>
<dbReference type="Gene3D" id="3.40.50.1820">
    <property type="entry name" value="alpha/beta hydrolase"/>
    <property type="match status" value="1"/>
</dbReference>
<dbReference type="InterPro" id="IPR002018">
    <property type="entry name" value="CarbesteraseB"/>
</dbReference>
<reference evidence="6 7" key="1">
    <citation type="submission" date="2019-04" db="EMBL/GenBank/DDBJ databases">
        <title>Friends and foes A comparative genomics study of 23 Aspergillus species from section Flavi.</title>
        <authorList>
            <consortium name="DOE Joint Genome Institute"/>
            <person name="Kjaerbolling I."/>
            <person name="Vesth T."/>
            <person name="Frisvad J.C."/>
            <person name="Nybo J.L."/>
            <person name="Theobald S."/>
            <person name="Kildgaard S."/>
            <person name="Isbrandt T."/>
            <person name="Kuo A."/>
            <person name="Sato A."/>
            <person name="Lyhne E.K."/>
            <person name="Kogle M.E."/>
            <person name="Wiebenga A."/>
            <person name="Kun R.S."/>
            <person name="Lubbers R.J."/>
            <person name="Makela M.R."/>
            <person name="Barry K."/>
            <person name="Chovatia M."/>
            <person name="Clum A."/>
            <person name="Daum C."/>
            <person name="Haridas S."/>
            <person name="He G."/>
            <person name="LaButti K."/>
            <person name="Lipzen A."/>
            <person name="Mondo S."/>
            <person name="Riley R."/>
            <person name="Salamov A."/>
            <person name="Simmons B.A."/>
            <person name="Magnuson J.K."/>
            <person name="Henrissat B."/>
            <person name="Mortensen U.H."/>
            <person name="Larsen T.O."/>
            <person name="Devries R.P."/>
            <person name="Grigoriev I.V."/>
            <person name="Machida M."/>
            <person name="Baker S.E."/>
            <person name="Andersen M.R."/>
        </authorList>
    </citation>
    <scope>NUCLEOTIDE SEQUENCE [LARGE SCALE GENOMIC DNA]</scope>
    <source>
        <strain evidence="6 7">CBS 117626</strain>
    </source>
</reference>
<dbReference type="EC" id="3.1.1.-" evidence="3"/>
<keyword evidence="3" id="KW-0732">Signal</keyword>
<evidence type="ECO:0000256" key="2">
    <source>
        <dbReference type="ARBA" id="ARBA00022801"/>
    </source>
</evidence>
<dbReference type="Proteomes" id="UP000326950">
    <property type="component" value="Unassembled WGS sequence"/>
</dbReference>
<dbReference type="InterPro" id="IPR050309">
    <property type="entry name" value="Type-B_Carboxylest/Lipase"/>
</dbReference>
<evidence type="ECO:0000256" key="3">
    <source>
        <dbReference type="RuleBase" id="RU361235"/>
    </source>
</evidence>
<evidence type="ECO:0000256" key="4">
    <source>
        <dbReference type="SAM" id="MobiDB-lite"/>
    </source>
</evidence>
<keyword evidence="2 3" id="KW-0378">Hydrolase</keyword>
<dbReference type="GO" id="GO:0016787">
    <property type="term" value="F:hydrolase activity"/>
    <property type="evidence" value="ECO:0007669"/>
    <property type="project" value="UniProtKB-KW"/>
</dbReference>
<dbReference type="InterPro" id="IPR029058">
    <property type="entry name" value="AB_hydrolase_fold"/>
</dbReference>
<keyword evidence="7" id="KW-1185">Reference proteome</keyword>
<proteinExistence type="inferred from homology"/>
<protein>
    <recommendedName>
        <fullName evidence="3">Carboxylic ester hydrolase</fullName>
        <ecNumber evidence="3">3.1.1.-</ecNumber>
    </recommendedName>
</protein>